<organism evidence="2">
    <name type="scientific">marine metagenome</name>
    <dbReference type="NCBI Taxonomy" id="408172"/>
    <lineage>
        <taxon>unclassified sequences</taxon>
        <taxon>metagenomes</taxon>
        <taxon>ecological metagenomes</taxon>
    </lineage>
</organism>
<dbReference type="Pfam" id="PF25046">
    <property type="entry name" value="DUF7790"/>
    <property type="match status" value="2"/>
</dbReference>
<dbReference type="EMBL" id="UINC01020472">
    <property type="protein sequence ID" value="SVA85940.1"/>
    <property type="molecule type" value="Genomic_DNA"/>
</dbReference>
<dbReference type="CDD" id="cd21179">
    <property type="entry name" value="LIC_1098-like"/>
    <property type="match status" value="1"/>
</dbReference>
<dbReference type="InterPro" id="IPR056692">
    <property type="entry name" value="DUF7790"/>
</dbReference>
<sequence length="398" mass="45843">MFYRIFKLKRSEFTGSYTLHKMARISCILFLLFLGCGTPESPPQRLGPGISKQEFTSLVNDISEAPGYFDSNNYISNETAYLHILPAMDNIGIEGGVYIGVGPGQNYSYIAKIRPSHAFIIDLRRGNMIQHLIYKVILEMAETRLDFLSILLSKPLGELTKLDVQGTVDTLVKTFDRLPGSRDYLDRNTSLIKNKMAAFDINVTTDDFADIEEIMTIFFDRHLDLRWEWRSPWRRGLRFPTYREILLAKDLNGTYGNFLNTDRDFDFIKKMHADNLIVPVVGNFAGVHALNQIADYTRSKNEYVSAFYLSNVEFYLIPDGAMHQFAMNVKQLPINEKSILIRAFVNTRWGRHPATVGNHMMTTTMQYINSFNNQYSKGMYRTYWDVGTRDYIDHSVGK</sequence>
<evidence type="ECO:0000259" key="1">
    <source>
        <dbReference type="Pfam" id="PF25046"/>
    </source>
</evidence>
<accession>A0A381Z9N2</accession>
<feature type="domain" description="DUF7790" evidence="1">
    <location>
        <begin position="249"/>
        <end position="374"/>
    </location>
</feature>
<dbReference type="AlphaFoldDB" id="A0A381Z9N2"/>
<protein>
    <recommendedName>
        <fullName evidence="1">DUF7790 domain-containing protein</fullName>
    </recommendedName>
</protein>
<evidence type="ECO:0000313" key="2">
    <source>
        <dbReference type="EMBL" id="SVA85940.1"/>
    </source>
</evidence>
<proteinExistence type="predicted"/>
<name>A0A381Z9N2_9ZZZZ</name>
<reference evidence="2" key="1">
    <citation type="submission" date="2018-05" db="EMBL/GenBank/DDBJ databases">
        <authorList>
            <person name="Lanie J.A."/>
            <person name="Ng W.-L."/>
            <person name="Kazmierczak K.M."/>
            <person name="Andrzejewski T.M."/>
            <person name="Davidsen T.M."/>
            <person name="Wayne K.J."/>
            <person name="Tettelin H."/>
            <person name="Glass J.I."/>
            <person name="Rusch D."/>
            <person name="Podicherti R."/>
            <person name="Tsui H.-C.T."/>
            <person name="Winkler M.E."/>
        </authorList>
    </citation>
    <scope>NUCLEOTIDE SEQUENCE</scope>
</reference>
<feature type="domain" description="DUF7790" evidence="1">
    <location>
        <begin position="75"/>
        <end position="151"/>
    </location>
</feature>
<gene>
    <name evidence="2" type="ORF">METZ01_LOCUS138794</name>
</gene>